<reference evidence="1 2" key="1">
    <citation type="submission" date="2012-05" db="EMBL/GenBank/DDBJ databases">
        <title>Recombination and specialization in a pathogen metapopulation.</title>
        <authorList>
            <person name="Gardiner A."/>
            <person name="Kemen E."/>
            <person name="Schultz-Larsen T."/>
            <person name="MacLean D."/>
            <person name="Van Oosterhout C."/>
            <person name="Jones J.D.G."/>
        </authorList>
    </citation>
    <scope>NUCLEOTIDE SEQUENCE [LARGE SCALE GENOMIC DNA]</scope>
    <source>
        <strain evidence="1 2">Ac Nc2</strain>
    </source>
</reference>
<accession>A0A024GEJ5</accession>
<dbReference type="InParanoid" id="A0A024GEJ5"/>
<organism evidence="1 2">
    <name type="scientific">Albugo candida</name>
    <dbReference type="NCBI Taxonomy" id="65357"/>
    <lineage>
        <taxon>Eukaryota</taxon>
        <taxon>Sar</taxon>
        <taxon>Stramenopiles</taxon>
        <taxon>Oomycota</taxon>
        <taxon>Peronosporomycetes</taxon>
        <taxon>Albuginales</taxon>
        <taxon>Albuginaceae</taxon>
        <taxon>Albugo</taxon>
    </lineage>
</organism>
<dbReference type="Proteomes" id="UP000053237">
    <property type="component" value="Unassembled WGS sequence"/>
</dbReference>
<protein>
    <submittedName>
        <fullName evidence="1">Uncharacterized protein</fullName>
    </submittedName>
</protein>
<sequence length="101" mass="11896">MQNHRQIWLFQMSTWIGTREEKQIELSVRHLPIYPRRDLFVSELYFDKLLASAVKYAYRGGISSLALGVKYNRSAYTQCASQPTTSRIEIFFLVIFENLDE</sequence>
<gene>
    <name evidence="1" type="ORF">BN9_061720</name>
</gene>
<dbReference type="AlphaFoldDB" id="A0A024GEJ5"/>
<dbReference type="EMBL" id="CAIX01000095">
    <property type="protein sequence ID" value="CCI45299.1"/>
    <property type="molecule type" value="Genomic_DNA"/>
</dbReference>
<comment type="caution">
    <text evidence="1">The sequence shown here is derived from an EMBL/GenBank/DDBJ whole genome shotgun (WGS) entry which is preliminary data.</text>
</comment>
<keyword evidence="2" id="KW-1185">Reference proteome</keyword>
<evidence type="ECO:0000313" key="1">
    <source>
        <dbReference type="EMBL" id="CCI45299.1"/>
    </source>
</evidence>
<proteinExistence type="predicted"/>
<evidence type="ECO:0000313" key="2">
    <source>
        <dbReference type="Proteomes" id="UP000053237"/>
    </source>
</evidence>
<name>A0A024GEJ5_9STRA</name>